<evidence type="ECO:0000313" key="8">
    <source>
        <dbReference type="EMBL" id="MBY5956894.1"/>
    </source>
</evidence>
<keyword evidence="3" id="KW-0408">Iron</keyword>
<comment type="caution">
    <text evidence="8">The sequence shown here is derived from an EMBL/GenBank/DDBJ whole genome shotgun (WGS) entry which is preliminary data.</text>
</comment>
<evidence type="ECO:0000256" key="3">
    <source>
        <dbReference type="ARBA" id="ARBA00023004"/>
    </source>
</evidence>
<dbReference type="GO" id="GO:0051537">
    <property type="term" value="F:2 iron, 2 sulfur cluster binding"/>
    <property type="evidence" value="ECO:0007669"/>
    <property type="project" value="UniProtKB-KW"/>
</dbReference>
<dbReference type="GO" id="GO:0046872">
    <property type="term" value="F:metal ion binding"/>
    <property type="evidence" value="ECO:0007669"/>
    <property type="project" value="UniProtKB-KW"/>
</dbReference>
<dbReference type="PROSITE" id="PS51296">
    <property type="entry name" value="RIESKE"/>
    <property type="match status" value="1"/>
</dbReference>
<evidence type="ECO:0000259" key="7">
    <source>
        <dbReference type="PROSITE" id="PS51296"/>
    </source>
</evidence>
<feature type="domain" description="Rieske" evidence="7">
    <location>
        <begin position="41"/>
        <end position="142"/>
    </location>
</feature>
<dbReference type="Pfam" id="PF00355">
    <property type="entry name" value="Rieske"/>
    <property type="match status" value="1"/>
</dbReference>
<dbReference type="Gene3D" id="2.102.10.10">
    <property type="entry name" value="Rieske [2Fe-2S] iron-sulphur domain"/>
    <property type="match status" value="1"/>
</dbReference>
<keyword evidence="1" id="KW-0001">2Fe-2S</keyword>
<comment type="cofactor">
    <cofactor evidence="6">
        <name>[2Fe-2S] cluster</name>
        <dbReference type="ChEBI" id="CHEBI:190135"/>
    </cofactor>
</comment>
<keyword evidence="2" id="KW-0479">Metal-binding</keyword>
<dbReference type="InterPro" id="IPR017941">
    <property type="entry name" value="Rieske_2Fe-2S"/>
</dbReference>
<accession>A0A953LBQ1</accession>
<evidence type="ECO:0000313" key="9">
    <source>
        <dbReference type="Proteomes" id="UP000753961"/>
    </source>
</evidence>
<sequence length="145" mass="15755">MTRKEFLRSCGTMAAGVALSGVFLQSCAGIHYAAFSRDGNRLVVPKSEFSTQKNQKTIERDLVIIKTAASDIPIAVHKSGSEYTAVLLRCTHRGCELNPGGGQFTCPCHGSEFTLQGTVLEGPAEENLTTYKITTDHDNIYIELT</sequence>
<reference evidence="8" key="1">
    <citation type="submission" date="2021-06" db="EMBL/GenBank/DDBJ databases">
        <title>44 bacteria genomes isolated from Dapeng, Shenzhen.</title>
        <authorList>
            <person name="Zheng W."/>
            <person name="Yu S."/>
            <person name="Huang Y."/>
        </authorList>
    </citation>
    <scope>NUCLEOTIDE SEQUENCE</scope>
    <source>
        <strain evidence="8">DP5N28-2</strain>
    </source>
</reference>
<keyword evidence="5" id="KW-1015">Disulfide bond</keyword>
<evidence type="ECO:0000256" key="2">
    <source>
        <dbReference type="ARBA" id="ARBA00022723"/>
    </source>
</evidence>
<dbReference type="InterPro" id="IPR005805">
    <property type="entry name" value="Rieske_Fe-S_prot_C"/>
</dbReference>
<proteinExistence type="predicted"/>
<dbReference type="SUPFAM" id="SSF50022">
    <property type="entry name" value="ISP domain"/>
    <property type="match status" value="1"/>
</dbReference>
<evidence type="ECO:0000256" key="4">
    <source>
        <dbReference type="ARBA" id="ARBA00023014"/>
    </source>
</evidence>
<dbReference type="CDD" id="cd03467">
    <property type="entry name" value="Rieske"/>
    <property type="match status" value="1"/>
</dbReference>
<dbReference type="RefSeq" id="WP_222578412.1">
    <property type="nucleotide sequence ID" value="NZ_JAHVHU010000002.1"/>
</dbReference>
<dbReference type="GO" id="GO:0016020">
    <property type="term" value="C:membrane"/>
    <property type="evidence" value="ECO:0007669"/>
    <property type="project" value="InterPro"/>
</dbReference>
<protein>
    <submittedName>
        <fullName evidence="8">Rieske (2Fe-2S) protein</fullName>
    </submittedName>
</protein>
<dbReference type="AlphaFoldDB" id="A0A953LBQ1"/>
<dbReference type="Proteomes" id="UP000753961">
    <property type="component" value="Unassembled WGS sequence"/>
</dbReference>
<dbReference type="InterPro" id="IPR036922">
    <property type="entry name" value="Rieske_2Fe-2S_sf"/>
</dbReference>
<dbReference type="PANTHER" id="PTHR10134">
    <property type="entry name" value="CYTOCHROME B-C1 COMPLEX SUBUNIT RIESKE, MITOCHONDRIAL"/>
    <property type="match status" value="1"/>
</dbReference>
<dbReference type="EMBL" id="JAHVHU010000002">
    <property type="protein sequence ID" value="MBY5956894.1"/>
    <property type="molecule type" value="Genomic_DNA"/>
</dbReference>
<keyword evidence="9" id="KW-1185">Reference proteome</keyword>
<dbReference type="InterPro" id="IPR014349">
    <property type="entry name" value="Rieske_Fe-S_prot"/>
</dbReference>
<gene>
    <name evidence="8" type="ORF">KUV50_02025</name>
</gene>
<organism evidence="8 9">
    <name type="scientific">Membranihabitans marinus</name>
    <dbReference type="NCBI Taxonomy" id="1227546"/>
    <lineage>
        <taxon>Bacteria</taxon>
        <taxon>Pseudomonadati</taxon>
        <taxon>Bacteroidota</taxon>
        <taxon>Saprospiria</taxon>
        <taxon>Saprospirales</taxon>
        <taxon>Saprospiraceae</taxon>
        <taxon>Membranihabitans</taxon>
    </lineage>
</organism>
<dbReference type="PRINTS" id="PR00162">
    <property type="entry name" value="RIESKE"/>
</dbReference>
<name>A0A953LBQ1_9BACT</name>
<evidence type="ECO:0000256" key="1">
    <source>
        <dbReference type="ARBA" id="ARBA00022714"/>
    </source>
</evidence>
<evidence type="ECO:0000256" key="5">
    <source>
        <dbReference type="ARBA" id="ARBA00023157"/>
    </source>
</evidence>
<keyword evidence="4" id="KW-0411">Iron-sulfur</keyword>
<dbReference type="PROSITE" id="PS51257">
    <property type="entry name" value="PROKAR_LIPOPROTEIN"/>
    <property type="match status" value="1"/>
</dbReference>
<evidence type="ECO:0000256" key="6">
    <source>
        <dbReference type="ARBA" id="ARBA00034078"/>
    </source>
</evidence>